<dbReference type="PRINTS" id="PR00455">
    <property type="entry name" value="HTHTETR"/>
</dbReference>
<dbReference type="SUPFAM" id="SSF48498">
    <property type="entry name" value="Tetracyclin repressor-like, C-terminal domain"/>
    <property type="match status" value="1"/>
</dbReference>
<dbReference type="RefSeq" id="WP_284099206.1">
    <property type="nucleotide sequence ID" value="NZ_JARRAF010000002.1"/>
</dbReference>
<accession>A0ABT7DT04</accession>
<feature type="domain" description="HTH tetR-type" evidence="6">
    <location>
        <begin position="10"/>
        <end position="70"/>
    </location>
</feature>
<evidence type="ECO:0000259" key="6">
    <source>
        <dbReference type="PROSITE" id="PS50977"/>
    </source>
</evidence>
<evidence type="ECO:0000256" key="2">
    <source>
        <dbReference type="ARBA" id="ARBA00023015"/>
    </source>
</evidence>
<proteinExistence type="predicted"/>
<reference evidence="7" key="1">
    <citation type="submission" date="2023-03" db="EMBL/GenBank/DDBJ databases">
        <title>Chitinimonas shenzhenensis gen. nov., sp. nov., a novel member of family Burkholderiaceae isolated from activated sludge collected in Shen Zhen, China.</title>
        <authorList>
            <person name="Wang X."/>
        </authorList>
    </citation>
    <scope>NUCLEOTIDE SEQUENCE</scope>
    <source>
        <strain evidence="7">DQS-5</strain>
    </source>
</reference>
<evidence type="ECO:0000313" key="7">
    <source>
        <dbReference type="EMBL" id="MDK2122919.1"/>
    </source>
</evidence>
<gene>
    <name evidence="7" type="ORF">PZA18_02510</name>
</gene>
<dbReference type="PROSITE" id="PS50977">
    <property type="entry name" value="HTH_TETR_2"/>
    <property type="match status" value="1"/>
</dbReference>
<dbReference type="PANTHER" id="PTHR30055">
    <property type="entry name" value="HTH-TYPE TRANSCRIPTIONAL REGULATOR RUTR"/>
    <property type="match status" value="1"/>
</dbReference>
<comment type="caution">
    <text evidence="7">The sequence shown here is derived from an EMBL/GenBank/DDBJ whole genome shotgun (WGS) entry which is preliminary data.</text>
</comment>
<keyword evidence="3 5" id="KW-0238">DNA-binding</keyword>
<protein>
    <submittedName>
        <fullName evidence="7">TetR family transcriptional regulator</fullName>
    </submittedName>
</protein>
<feature type="DNA-binding region" description="H-T-H motif" evidence="5">
    <location>
        <begin position="33"/>
        <end position="52"/>
    </location>
</feature>
<dbReference type="EMBL" id="JARRAF010000002">
    <property type="protein sequence ID" value="MDK2122919.1"/>
    <property type="molecule type" value="Genomic_DNA"/>
</dbReference>
<keyword evidence="2" id="KW-0805">Transcription regulation</keyword>
<dbReference type="PROSITE" id="PS01081">
    <property type="entry name" value="HTH_TETR_1"/>
    <property type="match status" value="1"/>
</dbReference>
<dbReference type="InterPro" id="IPR013572">
    <property type="entry name" value="Tscrpt_reg_MAATS_C"/>
</dbReference>
<dbReference type="Proteomes" id="UP001172778">
    <property type="component" value="Unassembled WGS sequence"/>
</dbReference>
<sequence>MVRRTKEQALATRELLLDTAQQVFLEKGVARATLDDIARAAKVTRGAIYWHFRNKAELFAAMCDRVSLPMQAMLDPLMRETGPDPLGRLKRTTIMVLQLAAEDPRARDVFEIMFFKCDAGNPEIASVLSAEADNKRQCIKELKDSLDAAIAAGQLPAALDSGLAAEALNAFVAGLLQNWLARRDFDLAAQAPVLVDMLFQGFAGLTQTKRPPPSLA</sequence>
<dbReference type="Pfam" id="PF08361">
    <property type="entry name" value="TetR_C_2"/>
    <property type="match status" value="1"/>
</dbReference>
<dbReference type="InterPro" id="IPR050109">
    <property type="entry name" value="HTH-type_TetR-like_transc_reg"/>
</dbReference>
<keyword evidence="4" id="KW-0804">Transcription</keyword>
<dbReference type="Gene3D" id="1.10.357.10">
    <property type="entry name" value="Tetracycline Repressor, domain 2"/>
    <property type="match status" value="1"/>
</dbReference>
<dbReference type="InterPro" id="IPR036271">
    <property type="entry name" value="Tet_transcr_reg_TetR-rel_C_sf"/>
</dbReference>
<evidence type="ECO:0000313" key="8">
    <source>
        <dbReference type="Proteomes" id="UP001172778"/>
    </source>
</evidence>
<evidence type="ECO:0000256" key="1">
    <source>
        <dbReference type="ARBA" id="ARBA00022491"/>
    </source>
</evidence>
<dbReference type="InterPro" id="IPR001647">
    <property type="entry name" value="HTH_TetR"/>
</dbReference>
<evidence type="ECO:0000256" key="4">
    <source>
        <dbReference type="ARBA" id="ARBA00023163"/>
    </source>
</evidence>
<dbReference type="InterPro" id="IPR023772">
    <property type="entry name" value="DNA-bd_HTH_TetR-type_CS"/>
</dbReference>
<keyword evidence="8" id="KW-1185">Reference proteome</keyword>
<organism evidence="7 8">
    <name type="scientific">Parachitinimonas caeni</name>
    <dbReference type="NCBI Taxonomy" id="3031301"/>
    <lineage>
        <taxon>Bacteria</taxon>
        <taxon>Pseudomonadati</taxon>
        <taxon>Pseudomonadota</taxon>
        <taxon>Betaproteobacteria</taxon>
        <taxon>Neisseriales</taxon>
        <taxon>Chitinibacteraceae</taxon>
        <taxon>Parachitinimonas</taxon>
    </lineage>
</organism>
<dbReference type="PANTHER" id="PTHR30055:SF240">
    <property type="entry name" value="HTH-TYPE TRANSCRIPTIONAL REGULATOR ACRR"/>
    <property type="match status" value="1"/>
</dbReference>
<keyword evidence="1" id="KW-0678">Repressor</keyword>
<dbReference type="SUPFAM" id="SSF46689">
    <property type="entry name" value="Homeodomain-like"/>
    <property type="match status" value="1"/>
</dbReference>
<dbReference type="InterPro" id="IPR009057">
    <property type="entry name" value="Homeodomain-like_sf"/>
</dbReference>
<evidence type="ECO:0000256" key="5">
    <source>
        <dbReference type="PROSITE-ProRule" id="PRU00335"/>
    </source>
</evidence>
<dbReference type="Pfam" id="PF00440">
    <property type="entry name" value="TetR_N"/>
    <property type="match status" value="1"/>
</dbReference>
<name>A0ABT7DT04_9NEIS</name>
<evidence type="ECO:0000256" key="3">
    <source>
        <dbReference type="ARBA" id="ARBA00023125"/>
    </source>
</evidence>